<keyword evidence="9 14" id="KW-0560">Oxidoreductase</keyword>
<dbReference type="EMBL" id="SGPM01000069">
    <property type="protein sequence ID" value="THH30742.1"/>
    <property type="molecule type" value="Genomic_DNA"/>
</dbReference>
<dbReference type="InterPro" id="IPR002401">
    <property type="entry name" value="Cyt_P450_E_grp-I"/>
</dbReference>
<dbReference type="Gene3D" id="1.10.630.10">
    <property type="entry name" value="Cytochrome P450"/>
    <property type="match status" value="1"/>
</dbReference>
<dbReference type="GO" id="GO:0020037">
    <property type="term" value="F:heme binding"/>
    <property type="evidence" value="ECO:0007669"/>
    <property type="project" value="InterPro"/>
</dbReference>
<comment type="cofactor">
    <cofactor evidence="1 13">
        <name>heme</name>
        <dbReference type="ChEBI" id="CHEBI:30413"/>
    </cofactor>
</comment>
<sequence>MSWNYNFGVIPYGPWWRAHRRMFHQHFNQVAADEFRPVQLQEARLVDMSVNIRAKFGDSEEARYQEEIAKNVTGIAYAAGADTTTSAVESFLLAMALFPAVQKRAQAELDRVVGPTRLPEYKDLDNMPYIRAVVLESMRWMPVLSFGLPHAVIADDMYEGYFIPKGAMIVANQWAMLHNPEDYPQPEQFKPERYLGPDGEIDASVRDPTTISFGFGRRICVGRHFSNNTLSICIASTLHAFNISAGVDVDGSPIELSAEMKGALVANPREVPTGLVPRSETAARLVREAVTDLDVGPLMSL</sequence>
<dbReference type="PRINTS" id="PR00463">
    <property type="entry name" value="EP450I"/>
</dbReference>
<dbReference type="GO" id="GO:0005506">
    <property type="term" value="F:iron ion binding"/>
    <property type="evidence" value="ECO:0007669"/>
    <property type="project" value="InterPro"/>
</dbReference>
<evidence type="ECO:0008006" key="17">
    <source>
        <dbReference type="Google" id="ProtNLM"/>
    </source>
</evidence>
<evidence type="ECO:0000256" key="7">
    <source>
        <dbReference type="ARBA" id="ARBA00022723"/>
    </source>
</evidence>
<evidence type="ECO:0000313" key="15">
    <source>
        <dbReference type="EMBL" id="THH30742.1"/>
    </source>
</evidence>
<dbReference type="GO" id="GO:0016705">
    <property type="term" value="F:oxidoreductase activity, acting on paired donors, with incorporation or reduction of molecular oxygen"/>
    <property type="evidence" value="ECO:0007669"/>
    <property type="project" value="InterPro"/>
</dbReference>
<comment type="subcellular location">
    <subcellularLocation>
        <location evidence="2">Membrane</location>
        <topology evidence="2">Single-pass membrane protein</topology>
    </subcellularLocation>
</comment>
<organism evidence="15 16">
    <name type="scientific">Antrodiella citrinella</name>
    <dbReference type="NCBI Taxonomy" id="2447956"/>
    <lineage>
        <taxon>Eukaryota</taxon>
        <taxon>Fungi</taxon>
        <taxon>Dikarya</taxon>
        <taxon>Basidiomycota</taxon>
        <taxon>Agaricomycotina</taxon>
        <taxon>Agaricomycetes</taxon>
        <taxon>Polyporales</taxon>
        <taxon>Steccherinaceae</taxon>
        <taxon>Antrodiella</taxon>
    </lineage>
</organism>
<name>A0A4S4MWJ6_9APHY</name>
<keyword evidence="10 13" id="KW-0408">Iron</keyword>
<evidence type="ECO:0000256" key="3">
    <source>
        <dbReference type="ARBA" id="ARBA00005179"/>
    </source>
</evidence>
<evidence type="ECO:0000313" key="16">
    <source>
        <dbReference type="Proteomes" id="UP000308730"/>
    </source>
</evidence>
<evidence type="ECO:0000256" key="10">
    <source>
        <dbReference type="ARBA" id="ARBA00023004"/>
    </source>
</evidence>
<dbReference type="PRINTS" id="PR00385">
    <property type="entry name" value="P450"/>
</dbReference>
<dbReference type="SUPFAM" id="SSF48264">
    <property type="entry name" value="Cytochrome P450"/>
    <property type="match status" value="1"/>
</dbReference>
<gene>
    <name evidence="15" type="ORF">EUX98_g3445</name>
</gene>
<evidence type="ECO:0000256" key="9">
    <source>
        <dbReference type="ARBA" id="ARBA00023002"/>
    </source>
</evidence>
<keyword evidence="7 13" id="KW-0479">Metal-binding</keyword>
<reference evidence="15 16" key="1">
    <citation type="submission" date="2019-02" db="EMBL/GenBank/DDBJ databases">
        <title>Genome sequencing of the rare red list fungi Antrodiella citrinella (Flaviporus citrinellus).</title>
        <authorList>
            <person name="Buettner E."/>
            <person name="Kellner H."/>
        </authorList>
    </citation>
    <scope>NUCLEOTIDE SEQUENCE [LARGE SCALE GENOMIC DNA]</scope>
    <source>
        <strain evidence="15 16">DSM 108506</strain>
    </source>
</reference>
<keyword evidence="5 13" id="KW-0349">Heme</keyword>
<dbReference type="InterPro" id="IPR036396">
    <property type="entry name" value="Cyt_P450_sf"/>
</dbReference>
<keyword evidence="11 14" id="KW-0503">Monooxygenase</keyword>
<dbReference type="GO" id="GO:0016020">
    <property type="term" value="C:membrane"/>
    <property type="evidence" value="ECO:0007669"/>
    <property type="project" value="UniProtKB-SubCell"/>
</dbReference>
<feature type="binding site" description="axial binding residue" evidence="13">
    <location>
        <position position="220"/>
    </location>
    <ligand>
        <name>heme</name>
        <dbReference type="ChEBI" id="CHEBI:30413"/>
    </ligand>
    <ligandPart>
        <name>Fe</name>
        <dbReference type="ChEBI" id="CHEBI:18248"/>
    </ligandPart>
</feature>
<comment type="similarity">
    <text evidence="4 14">Belongs to the cytochrome P450 family.</text>
</comment>
<dbReference type="GO" id="GO:0004497">
    <property type="term" value="F:monooxygenase activity"/>
    <property type="evidence" value="ECO:0007669"/>
    <property type="project" value="UniProtKB-KW"/>
</dbReference>
<comment type="caution">
    <text evidence="15">The sequence shown here is derived from an EMBL/GenBank/DDBJ whole genome shotgun (WGS) entry which is preliminary data.</text>
</comment>
<dbReference type="PROSITE" id="PS00086">
    <property type="entry name" value="CYTOCHROME_P450"/>
    <property type="match status" value="1"/>
</dbReference>
<dbReference type="AlphaFoldDB" id="A0A4S4MWJ6"/>
<evidence type="ECO:0000256" key="12">
    <source>
        <dbReference type="ARBA" id="ARBA00023136"/>
    </source>
</evidence>
<evidence type="ECO:0000256" key="1">
    <source>
        <dbReference type="ARBA" id="ARBA00001971"/>
    </source>
</evidence>
<dbReference type="InterPro" id="IPR001128">
    <property type="entry name" value="Cyt_P450"/>
</dbReference>
<evidence type="ECO:0000256" key="8">
    <source>
        <dbReference type="ARBA" id="ARBA00022989"/>
    </source>
</evidence>
<comment type="pathway">
    <text evidence="3">Secondary metabolite biosynthesis.</text>
</comment>
<proteinExistence type="inferred from homology"/>
<keyword evidence="8" id="KW-1133">Transmembrane helix</keyword>
<dbReference type="Proteomes" id="UP000308730">
    <property type="component" value="Unassembled WGS sequence"/>
</dbReference>
<keyword evidence="12" id="KW-0472">Membrane</keyword>
<dbReference type="InterPro" id="IPR017972">
    <property type="entry name" value="Cyt_P450_CS"/>
</dbReference>
<evidence type="ECO:0000256" key="5">
    <source>
        <dbReference type="ARBA" id="ARBA00022617"/>
    </source>
</evidence>
<dbReference type="PANTHER" id="PTHR46300:SF7">
    <property type="entry name" value="P450, PUTATIVE (EUROFUNG)-RELATED"/>
    <property type="match status" value="1"/>
</dbReference>
<accession>A0A4S4MWJ6</accession>
<dbReference type="PANTHER" id="PTHR46300">
    <property type="entry name" value="P450, PUTATIVE (EUROFUNG)-RELATED-RELATED"/>
    <property type="match status" value="1"/>
</dbReference>
<evidence type="ECO:0000256" key="6">
    <source>
        <dbReference type="ARBA" id="ARBA00022692"/>
    </source>
</evidence>
<evidence type="ECO:0000256" key="13">
    <source>
        <dbReference type="PIRSR" id="PIRSR602401-1"/>
    </source>
</evidence>
<dbReference type="InterPro" id="IPR050364">
    <property type="entry name" value="Cytochrome_P450_fung"/>
</dbReference>
<evidence type="ECO:0000256" key="14">
    <source>
        <dbReference type="RuleBase" id="RU000461"/>
    </source>
</evidence>
<evidence type="ECO:0000256" key="2">
    <source>
        <dbReference type="ARBA" id="ARBA00004167"/>
    </source>
</evidence>
<evidence type="ECO:0000256" key="11">
    <source>
        <dbReference type="ARBA" id="ARBA00023033"/>
    </source>
</evidence>
<protein>
    <recommendedName>
        <fullName evidence="17">Cytochrome P450</fullName>
    </recommendedName>
</protein>
<dbReference type="Pfam" id="PF00067">
    <property type="entry name" value="p450"/>
    <property type="match status" value="1"/>
</dbReference>
<keyword evidence="6" id="KW-0812">Transmembrane</keyword>
<keyword evidence="16" id="KW-1185">Reference proteome</keyword>
<dbReference type="OrthoDB" id="3934656at2759"/>
<evidence type="ECO:0000256" key="4">
    <source>
        <dbReference type="ARBA" id="ARBA00010617"/>
    </source>
</evidence>